<dbReference type="AlphaFoldDB" id="A0A9Q0JGB5"/>
<dbReference type="EMBL" id="JAKUCV010002747">
    <property type="protein sequence ID" value="KAJ4841561.1"/>
    <property type="molecule type" value="Genomic_DNA"/>
</dbReference>
<sequence>MVGLGFKPNPVFGWTKRTAGWGWGLVLEPQVAGLSVRNPGFCTLAESWGSGLVGWGLNFVDELGFSGLSHARSQIAGEDMHVEEDVAEVVAESGDKSGPKSSKPRAVWTREDVDALIIVMQEMVVDGHMADAGQFRSGSNTLIRNKLKARLPHRTYTNENIRSKLRILRDKYMACHEMLSKSGFGWNDRKMCVEVDSSDVAEKWNKQHPRHKYNIGEPFPEYYKLVEIYGKDHAIGDARADVGDLHKKKAQAAAGGVQSTSRATDGMTEGSTAGTTAAVGDAAPGDTAGDAIQKGKKKVKDEDAFTKCAGTMEARMEFDRGQNEKLFDVLSKRKRITDPENQAEYARIEAEMVRIGVPDDDVVDAIFNLPKYPEYIDVFWAVSESKKMF</sequence>
<name>A0A9Q0JGB5_9ROSI</name>
<evidence type="ECO:0000313" key="4">
    <source>
        <dbReference type="Proteomes" id="UP001141552"/>
    </source>
</evidence>
<proteinExistence type="predicted"/>
<evidence type="ECO:0000259" key="2">
    <source>
        <dbReference type="Pfam" id="PF12776"/>
    </source>
</evidence>
<evidence type="ECO:0000256" key="1">
    <source>
        <dbReference type="SAM" id="MobiDB-lite"/>
    </source>
</evidence>
<gene>
    <name evidence="3" type="ORF">Tsubulata_034249</name>
</gene>
<reference evidence="3" key="2">
    <citation type="journal article" date="2023" name="Plants (Basel)">
        <title>Annotation of the Turnera subulata (Passifloraceae) Draft Genome Reveals the S-Locus Evolved after the Divergence of Turneroideae from Passifloroideae in a Stepwise Manner.</title>
        <authorList>
            <person name="Henning P.M."/>
            <person name="Roalson E.H."/>
            <person name="Mir W."/>
            <person name="McCubbin A.G."/>
            <person name="Shore J.S."/>
        </authorList>
    </citation>
    <scope>NUCLEOTIDE SEQUENCE</scope>
    <source>
        <strain evidence="3">F60SS</strain>
    </source>
</reference>
<organism evidence="3 4">
    <name type="scientific">Turnera subulata</name>
    <dbReference type="NCBI Taxonomy" id="218843"/>
    <lineage>
        <taxon>Eukaryota</taxon>
        <taxon>Viridiplantae</taxon>
        <taxon>Streptophyta</taxon>
        <taxon>Embryophyta</taxon>
        <taxon>Tracheophyta</taxon>
        <taxon>Spermatophyta</taxon>
        <taxon>Magnoliopsida</taxon>
        <taxon>eudicotyledons</taxon>
        <taxon>Gunneridae</taxon>
        <taxon>Pentapetalae</taxon>
        <taxon>rosids</taxon>
        <taxon>fabids</taxon>
        <taxon>Malpighiales</taxon>
        <taxon>Passifloraceae</taxon>
        <taxon>Turnera</taxon>
    </lineage>
</organism>
<feature type="domain" description="Myb/SANT-like" evidence="2">
    <location>
        <begin position="108"/>
        <end position="196"/>
    </location>
</feature>
<comment type="caution">
    <text evidence="3">The sequence shown here is derived from an EMBL/GenBank/DDBJ whole genome shotgun (WGS) entry which is preliminary data.</text>
</comment>
<accession>A0A9Q0JGB5</accession>
<dbReference type="PANTHER" id="PTHR46250">
    <property type="entry name" value="MYB/SANT-LIKE DNA-BINDING DOMAIN PROTEIN-RELATED"/>
    <property type="match status" value="1"/>
</dbReference>
<dbReference type="Proteomes" id="UP001141552">
    <property type="component" value="Unassembled WGS sequence"/>
</dbReference>
<dbReference type="PANTHER" id="PTHR46250:SF18">
    <property type="entry name" value="MYB_SANT-LIKE DOMAIN-CONTAINING PROTEIN"/>
    <property type="match status" value="1"/>
</dbReference>
<reference evidence="3" key="1">
    <citation type="submission" date="2022-02" db="EMBL/GenBank/DDBJ databases">
        <authorList>
            <person name="Henning P.M."/>
            <person name="McCubbin A.G."/>
            <person name="Shore J.S."/>
        </authorList>
    </citation>
    <scope>NUCLEOTIDE SEQUENCE</scope>
    <source>
        <strain evidence="3">F60SS</strain>
        <tissue evidence="3">Leaves</tissue>
    </source>
</reference>
<feature type="region of interest" description="Disordered" evidence="1">
    <location>
        <begin position="251"/>
        <end position="296"/>
    </location>
</feature>
<feature type="compositionally biased region" description="Low complexity" evidence="1">
    <location>
        <begin position="268"/>
        <end position="291"/>
    </location>
</feature>
<protein>
    <recommendedName>
        <fullName evidence="2">Myb/SANT-like domain-containing protein</fullName>
    </recommendedName>
</protein>
<dbReference type="OrthoDB" id="686198at2759"/>
<keyword evidence="4" id="KW-1185">Reference proteome</keyword>
<evidence type="ECO:0000313" key="3">
    <source>
        <dbReference type="EMBL" id="KAJ4841561.1"/>
    </source>
</evidence>
<dbReference type="InterPro" id="IPR024752">
    <property type="entry name" value="Myb/SANT-like_dom"/>
</dbReference>
<dbReference type="Pfam" id="PF12776">
    <property type="entry name" value="Myb_DNA-bind_3"/>
    <property type="match status" value="1"/>
</dbReference>